<dbReference type="InterPro" id="IPR011711">
    <property type="entry name" value="GntR_C"/>
</dbReference>
<accession>A0A0B2BPG3</accession>
<keyword evidence="6" id="KW-1185">Reference proteome</keyword>
<evidence type="ECO:0000313" key="6">
    <source>
        <dbReference type="Proteomes" id="UP000230842"/>
    </source>
</evidence>
<dbReference type="AlphaFoldDB" id="A0A0B2BPG3"/>
<dbReference type="RefSeq" id="WP_039345713.1">
    <property type="nucleotide sequence ID" value="NZ_PGEZ01000001.1"/>
</dbReference>
<dbReference type="PRINTS" id="PR00035">
    <property type="entry name" value="HTHGNTR"/>
</dbReference>
<gene>
    <name evidence="5" type="ORF">CLV56_0789</name>
</gene>
<proteinExistence type="predicted"/>
<keyword evidence="3" id="KW-0804">Transcription</keyword>
<dbReference type="Gene3D" id="1.20.120.530">
    <property type="entry name" value="GntR ligand-binding domain-like"/>
    <property type="match status" value="1"/>
</dbReference>
<dbReference type="SUPFAM" id="SSF46785">
    <property type="entry name" value="Winged helix' DNA-binding domain"/>
    <property type="match status" value="1"/>
</dbReference>
<protein>
    <submittedName>
        <fullName evidence="5">DNA-binding FadR family transcriptional regulator</fullName>
    </submittedName>
</protein>
<dbReference type="Pfam" id="PF07729">
    <property type="entry name" value="FCD"/>
    <property type="match status" value="1"/>
</dbReference>
<dbReference type="SMART" id="SM00895">
    <property type="entry name" value="FCD"/>
    <property type="match status" value="1"/>
</dbReference>
<dbReference type="InterPro" id="IPR000524">
    <property type="entry name" value="Tscrpt_reg_HTH_GntR"/>
</dbReference>
<dbReference type="PANTHER" id="PTHR43537:SF24">
    <property type="entry name" value="GLUCONATE OPERON TRANSCRIPTIONAL REPRESSOR"/>
    <property type="match status" value="1"/>
</dbReference>
<dbReference type="CDD" id="cd07377">
    <property type="entry name" value="WHTH_GntR"/>
    <property type="match status" value="1"/>
</dbReference>
<dbReference type="InterPro" id="IPR036390">
    <property type="entry name" value="WH_DNA-bd_sf"/>
</dbReference>
<name>A0A0B2BPG3_9ACTN</name>
<evidence type="ECO:0000313" key="5">
    <source>
        <dbReference type="EMBL" id="PJJ56580.1"/>
    </source>
</evidence>
<dbReference type="Proteomes" id="UP000230842">
    <property type="component" value="Unassembled WGS sequence"/>
</dbReference>
<dbReference type="OrthoDB" id="9784718at2"/>
<dbReference type="SMART" id="SM00345">
    <property type="entry name" value="HTH_GNTR"/>
    <property type="match status" value="1"/>
</dbReference>
<dbReference type="PROSITE" id="PS50949">
    <property type="entry name" value="HTH_GNTR"/>
    <property type="match status" value="1"/>
</dbReference>
<feature type="domain" description="HTH gntR-type" evidence="4">
    <location>
        <begin position="14"/>
        <end position="84"/>
    </location>
</feature>
<evidence type="ECO:0000256" key="3">
    <source>
        <dbReference type="ARBA" id="ARBA00023163"/>
    </source>
</evidence>
<keyword evidence="1" id="KW-0805">Transcription regulation</keyword>
<dbReference type="InterPro" id="IPR008920">
    <property type="entry name" value="TF_FadR/GntR_C"/>
</dbReference>
<comment type="caution">
    <text evidence="5">The sequence shown here is derived from an EMBL/GenBank/DDBJ whole genome shotgun (WGS) entry which is preliminary data.</text>
</comment>
<evidence type="ECO:0000256" key="1">
    <source>
        <dbReference type="ARBA" id="ARBA00023015"/>
    </source>
</evidence>
<dbReference type="PANTHER" id="PTHR43537">
    <property type="entry name" value="TRANSCRIPTIONAL REGULATOR, GNTR FAMILY"/>
    <property type="match status" value="1"/>
</dbReference>
<dbReference type="GO" id="GO:0003677">
    <property type="term" value="F:DNA binding"/>
    <property type="evidence" value="ECO:0007669"/>
    <property type="project" value="UniProtKB-KW"/>
</dbReference>
<evidence type="ECO:0000256" key="2">
    <source>
        <dbReference type="ARBA" id="ARBA00023125"/>
    </source>
</evidence>
<dbReference type="GO" id="GO:0003700">
    <property type="term" value="F:DNA-binding transcription factor activity"/>
    <property type="evidence" value="ECO:0007669"/>
    <property type="project" value="InterPro"/>
</dbReference>
<evidence type="ECO:0000259" key="4">
    <source>
        <dbReference type="PROSITE" id="PS50949"/>
    </source>
</evidence>
<organism evidence="5 6">
    <name type="scientific">Mumia flava</name>
    <dbReference type="NCBI Taxonomy" id="1348852"/>
    <lineage>
        <taxon>Bacteria</taxon>
        <taxon>Bacillati</taxon>
        <taxon>Actinomycetota</taxon>
        <taxon>Actinomycetes</taxon>
        <taxon>Propionibacteriales</taxon>
        <taxon>Nocardioidaceae</taxon>
        <taxon>Mumia</taxon>
    </lineage>
</organism>
<reference evidence="5 6" key="1">
    <citation type="submission" date="2017-11" db="EMBL/GenBank/DDBJ databases">
        <title>Genomic Encyclopedia of Archaeal and Bacterial Type Strains, Phase II (KMG-II): From Individual Species to Whole Genera.</title>
        <authorList>
            <person name="Goeker M."/>
        </authorList>
    </citation>
    <scope>NUCLEOTIDE SEQUENCE [LARGE SCALE GENOMIC DNA]</scope>
    <source>
        <strain evidence="5 6">DSM 27763</strain>
    </source>
</reference>
<dbReference type="SUPFAM" id="SSF48008">
    <property type="entry name" value="GntR ligand-binding domain-like"/>
    <property type="match status" value="1"/>
</dbReference>
<dbReference type="Gene3D" id="1.10.10.10">
    <property type="entry name" value="Winged helix-like DNA-binding domain superfamily/Winged helix DNA-binding domain"/>
    <property type="match status" value="1"/>
</dbReference>
<sequence length="246" mass="26328">MSGLTPLLAPPSTGGRADEVVARVSEAIHLGLLSDGEKLPTEVELAAQFGVAPMTVRDALAALRDEGLVETRRGRHGGSFVRRPQSPPVGPLKQRLAEMSVSGIRDLVDEHVAVAGQAARLAAERASSANVRRLFTLTDQLGSADNRGDRIRADCRFHIEIAVASQSTRLARREVGLQAEVSGMLWLPSDAESDVTGTVEEHHAIAVAVTGEDPEAARRLAEDHVAGNLRRLVQRHLQLIEEGATT</sequence>
<dbReference type="Pfam" id="PF00392">
    <property type="entry name" value="GntR"/>
    <property type="match status" value="1"/>
</dbReference>
<keyword evidence="2 5" id="KW-0238">DNA-binding</keyword>
<dbReference type="InterPro" id="IPR036388">
    <property type="entry name" value="WH-like_DNA-bd_sf"/>
</dbReference>
<dbReference type="EMBL" id="PGEZ01000001">
    <property type="protein sequence ID" value="PJJ56580.1"/>
    <property type="molecule type" value="Genomic_DNA"/>
</dbReference>